<keyword evidence="3 7" id="KW-0028">Amino-acid biosynthesis</keyword>
<evidence type="ECO:0000256" key="3">
    <source>
        <dbReference type="ARBA" id="ARBA00022605"/>
    </source>
</evidence>
<evidence type="ECO:0000256" key="4">
    <source>
        <dbReference type="ARBA" id="ARBA00022857"/>
    </source>
</evidence>
<comment type="function">
    <text evidence="7">Catalyzes the NADPH-dependent reduction of N-acetyl-5-glutamyl phosphate to yield N-acetyl-L-glutamate 5-semialdehyde.</text>
</comment>
<keyword evidence="5 7" id="KW-0560">Oxidoreductase</keyword>
<comment type="similarity">
    <text evidence="7">Belongs to the NAGSA dehydrogenase family. Type 1 subfamily.</text>
</comment>
<keyword evidence="2 7" id="KW-0055">Arginine biosynthesis</keyword>
<dbReference type="InterPro" id="IPR036291">
    <property type="entry name" value="NAD(P)-bd_dom_sf"/>
</dbReference>
<comment type="pathway">
    <text evidence="1 7">Amino-acid biosynthesis; L-arginine biosynthesis; N(2)-acetyl-L-ornithine from L-glutamate: step 3/4.</text>
</comment>
<dbReference type="HAMAP" id="MF_00150">
    <property type="entry name" value="ArgC_type1"/>
    <property type="match status" value="1"/>
</dbReference>
<protein>
    <recommendedName>
        <fullName evidence="7">N-acetyl-gamma-glutamyl-phosphate reductase</fullName>
        <shortName evidence="7">AGPR</shortName>
        <ecNumber evidence="7">1.2.1.38</ecNumber>
    </recommendedName>
    <alternativeName>
        <fullName evidence="7">N-acetyl-glutamate semialdehyde dehydrogenase</fullName>
        <shortName evidence="7">NAGSA dehydrogenase</shortName>
    </alternativeName>
</protein>
<evidence type="ECO:0000256" key="8">
    <source>
        <dbReference type="PROSITE-ProRule" id="PRU10010"/>
    </source>
</evidence>
<dbReference type="NCBIfam" id="TIGR01850">
    <property type="entry name" value="argC"/>
    <property type="match status" value="1"/>
</dbReference>
<evidence type="ECO:0000256" key="6">
    <source>
        <dbReference type="ARBA" id="ARBA00050557"/>
    </source>
</evidence>
<feature type="domain" description="Semialdehyde dehydrogenase NAD-binding" evidence="9">
    <location>
        <begin position="2"/>
        <end position="140"/>
    </location>
</feature>
<dbReference type="GO" id="GO:0005737">
    <property type="term" value="C:cytoplasm"/>
    <property type="evidence" value="ECO:0007669"/>
    <property type="project" value="UniProtKB-SubCell"/>
</dbReference>
<evidence type="ECO:0000313" key="11">
    <source>
        <dbReference type="Proteomes" id="UP000199476"/>
    </source>
</evidence>
<proteinExistence type="inferred from homology"/>
<dbReference type="GO" id="GO:0051287">
    <property type="term" value="F:NAD binding"/>
    <property type="evidence" value="ECO:0007669"/>
    <property type="project" value="InterPro"/>
</dbReference>
<dbReference type="SMART" id="SM00859">
    <property type="entry name" value="Semialdhyde_dh"/>
    <property type="match status" value="1"/>
</dbReference>
<keyword evidence="11" id="KW-1185">Reference proteome</keyword>
<dbReference type="InterPro" id="IPR050085">
    <property type="entry name" value="AGPR"/>
</dbReference>
<keyword evidence="7" id="KW-0963">Cytoplasm</keyword>
<dbReference type="Gene3D" id="3.30.360.10">
    <property type="entry name" value="Dihydrodipicolinate Reductase, domain 2"/>
    <property type="match status" value="1"/>
</dbReference>
<comment type="subcellular location">
    <subcellularLocation>
        <location evidence="7">Cytoplasm</location>
    </subcellularLocation>
</comment>
<dbReference type="InterPro" id="IPR058924">
    <property type="entry name" value="AGPR_dimerisation_dom"/>
</dbReference>
<evidence type="ECO:0000256" key="7">
    <source>
        <dbReference type="HAMAP-Rule" id="MF_00150"/>
    </source>
</evidence>
<dbReference type="Pfam" id="PF22698">
    <property type="entry name" value="Semialdhyde_dhC_1"/>
    <property type="match status" value="1"/>
</dbReference>
<dbReference type="EMBL" id="FNGO01000003">
    <property type="protein sequence ID" value="SDL32341.1"/>
    <property type="molecule type" value="Genomic_DNA"/>
</dbReference>
<evidence type="ECO:0000256" key="5">
    <source>
        <dbReference type="ARBA" id="ARBA00023002"/>
    </source>
</evidence>
<sequence length="343" mass="38614">MQVSIVGATGYTGIELVRLIKNHPRAEIALLTSESFAGERIADIYPHLIDIIDSRCRQVDADDIAECSDIVFTALPHGVSSKLVPDLLEKGLQVIDLSGDYRYQNPDIYREWYQKHEDPDLMARATYGLAEIREEQIKNSRLIANPGCYPTSSLIPLYPFLAEGIINSETEIIIDAKSGVTGAGRKPSRKKHFCEVQENFQAYSVEGHRHRSEIAEKLKNWTEYSAEITFTPHLLPLKRGILTTIYSSCGQQYEQKNLISLYEDYYSENRFIRILSDKKPQLKYVAGTNFCDISVTRLSSGRLKIIAALDNLIKGAAGQAVQNMNLLCSWPSELGLDDIGLYF</sequence>
<accession>A0A1G9J4S2</accession>
<dbReference type="PANTHER" id="PTHR32338">
    <property type="entry name" value="N-ACETYL-GAMMA-GLUTAMYL-PHOSPHATE REDUCTASE, CHLOROPLASTIC-RELATED-RELATED"/>
    <property type="match status" value="1"/>
</dbReference>
<dbReference type="CDD" id="cd17895">
    <property type="entry name" value="AGPR_1_N"/>
    <property type="match status" value="1"/>
</dbReference>
<dbReference type="SUPFAM" id="SSF51735">
    <property type="entry name" value="NAD(P)-binding Rossmann-fold domains"/>
    <property type="match status" value="1"/>
</dbReference>
<dbReference type="EC" id="1.2.1.38" evidence="7"/>
<dbReference type="Proteomes" id="UP000199476">
    <property type="component" value="Unassembled WGS sequence"/>
</dbReference>
<organism evidence="10 11">
    <name type="scientific">Halarsenatibacter silvermanii</name>
    <dbReference type="NCBI Taxonomy" id="321763"/>
    <lineage>
        <taxon>Bacteria</taxon>
        <taxon>Bacillati</taxon>
        <taxon>Bacillota</taxon>
        <taxon>Clostridia</taxon>
        <taxon>Halanaerobiales</taxon>
        <taxon>Halarsenatibacteraceae</taxon>
        <taxon>Halarsenatibacter</taxon>
    </lineage>
</organism>
<name>A0A1G9J4S2_9FIRM</name>
<dbReference type="InterPro" id="IPR000534">
    <property type="entry name" value="Semialdehyde_DH_NAD-bd"/>
</dbReference>
<dbReference type="GO" id="GO:0070401">
    <property type="term" value="F:NADP+ binding"/>
    <property type="evidence" value="ECO:0007669"/>
    <property type="project" value="InterPro"/>
</dbReference>
<keyword evidence="4 7" id="KW-0521">NADP</keyword>
<dbReference type="FunFam" id="3.30.360.10:FF:000014">
    <property type="entry name" value="N-acetyl-gamma-glutamyl-phosphate reductase"/>
    <property type="match status" value="1"/>
</dbReference>
<dbReference type="STRING" id="321763.SAMN04488692_103135"/>
<dbReference type="RefSeq" id="WP_089758341.1">
    <property type="nucleotide sequence ID" value="NZ_FNGO01000003.1"/>
</dbReference>
<dbReference type="GO" id="GO:0006526">
    <property type="term" value="P:L-arginine biosynthetic process"/>
    <property type="evidence" value="ECO:0007669"/>
    <property type="project" value="UniProtKB-UniRule"/>
</dbReference>
<dbReference type="PANTHER" id="PTHR32338:SF10">
    <property type="entry name" value="N-ACETYL-GAMMA-GLUTAMYL-PHOSPHATE REDUCTASE, CHLOROPLASTIC-RELATED"/>
    <property type="match status" value="1"/>
</dbReference>
<dbReference type="UniPathway" id="UPA00068">
    <property type="reaction ID" value="UER00108"/>
</dbReference>
<evidence type="ECO:0000256" key="2">
    <source>
        <dbReference type="ARBA" id="ARBA00022571"/>
    </source>
</evidence>
<dbReference type="InterPro" id="IPR000706">
    <property type="entry name" value="AGPR_type-1"/>
</dbReference>
<dbReference type="CDD" id="cd23934">
    <property type="entry name" value="AGPR_1_C"/>
    <property type="match status" value="1"/>
</dbReference>
<dbReference type="OrthoDB" id="9801289at2"/>
<dbReference type="PROSITE" id="PS01224">
    <property type="entry name" value="ARGC"/>
    <property type="match status" value="1"/>
</dbReference>
<reference evidence="10 11" key="1">
    <citation type="submission" date="2016-10" db="EMBL/GenBank/DDBJ databases">
        <authorList>
            <person name="de Groot N.N."/>
        </authorList>
    </citation>
    <scope>NUCLEOTIDE SEQUENCE [LARGE SCALE GENOMIC DNA]</scope>
    <source>
        <strain evidence="10 11">SLAS-1</strain>
    </source>
</reference>
<dbReference type="GO" id="GO:0003942">
    <property type="term" value="F:N-acetyl-gamma-glutamyl-phosphate reductase activity"/>
    <property type="evidence" value="ECO:0007669"/>
    <property type="project" value="UniProtKB-UniRule"/>
</dbReference>
<evidence type="ECO:0000313" key="10">
    <source>
        <dbReference type="EMBL" id="SDL32341.1"/>
    </source>
</evidence>
<comment type="catalytic activity">
    <reaction evidence="6 7">
        <text>N-acetyl-L-glutamate 5-semialdehyde + phosphate + NADP(+) = N-acetyl-L-glutamyl 5-phosphate + NADPH + H(+)</text>
        <dbReference type="Rhea" id="RHEA:21588"/>
        <dbReference type="ChEBI" id="CHEBI:15378"/>
        <dbReference type="ChEBI" id="CHEBI:29123"/>
        <dbReference type="ChEBI" id="CHEBI:43474"/>
        <dbReference type="ChEBI" id="CHEBI:57783"/>
        <dbReference type="ChEBI" id="CHEBI:57936"/>
        <dbReference type="ChEBI" id="CHEBI:58349"/>
        <dbReference type="EC" id="1.2.1.38"/>
    </reaction>
</comment>
<dbReference type="AlphaFoldDB" id="A0A1G9J4S2"/>
<feature type="active site" evidence="7 8">
    <location>
        <position position="148"/>
    </location>
</feature>
<gene>
    <name evidence="7" type="primary">argC</name>
    <name evidence="10" type="ORF">SAMN04488692_103135</name>
</gene>
<evidence type="ECO:0000256" key="1">
    <source>
        <dbReference type="ARBA" id="ARBA00004862"/>
    </source>
</evidence>
<dbReference type="Gene3D" id="3.40.50.720">
    <property type="entry name" value="NAD(P)-binding Rossmann-like Domain"/>
    <property type="match status" value="1"/>
</dbReference>
<dbReference type="SUPFAM" id="SSF55347">
    <property type="entry name" value="Glyceraldehyde-3-phosphate dehydrogenase-like, C-terminal domain"/>
    <property type="match status" value="1"/>
</dbReference>
<dbReference type="Pfam" id="PF01118">
    <property type="entry name" value="Semialdhyde_dh"/>
    <property type="match status" value="1"/>
</dbReference>
<dbReference type="InterPro" id="IPR023013">
    <property type="entry name" value="AGPR_AS"/>
</dbReference>
<evidence type="ECO:0000259" key="9">
    <source>
        <dbReference type="SMART" id="SM00859"/>
    </source>
</evidence>